<evidence type="ECO:0000256" key="2">
    <source>
        <dbReference type="ARBA" id="ARBA00009749"/>
    </source>
</evidence>
<feature type="transmembrane region" description="Helical" evidence="9">
    <location>
        <begin position="209"/>
        <end position="234"/>
    </location>
</feature>
<feature type="transmembrane region" description="Helical" evidence="9">
    <location>
        <begin position="20"/>
        <end position="40"/>
    </location>
</feature>
<feature type="transmembrane region" description="Helical" evidence="9">
    <location>
        <begin position="52"/>
        <end position="72"/>
    </location>
</feature>
<organism evidence="11 12">
    <name type="scientific">Panagrolaimus davidi</name>
    <dbReference type="NCBI Taxonomy" id="227884"/>
    <lineage>
        <taxon>Eukaryota</taxon>
        <taxon>Metazoa</taxon>
        <taxon>Ecdysozoa</taxon>
        <taxon>Nematoda</taxon>
        <taxon>Chromadorea</taxon>
        <taxon>Rhabditida</taxon>
        <taxon>Tylenchina</taxon>
        <taxon>Panagrolaimomorpha</taxon>
        <taxon>Panagrolaimoidea</taxon>
        <taxon>Panagrolaimidae</taxon>
        <taxon>Panagrolaimus</taxon>
    </lineage>
</organism>
<accession>A0A914Q236</accession>
<keyword evidence="4 9" id="KW-0812">Transmembrane</keyword>
<evidence type="ECO:0000256" key="7">
    <source>
        <dbReference type="ARBA" id="ARBA00023065"/>
    </source>
</evidence>
<keyword evidence="3" id="KW-0813">Transport</keyword>
<evidence type="ECO:0000256" key="9">
    <source>
        <dbReference type="SAM" id="Phobius"/>
    </source>
</evidence>
<protein>
    <submittedName>
        <fullName evidence="12">SLC41A/MgtE integral membrane domain-containing protein</fullName>
    </submittedName>
</protein>
<proteinExistence type="inferred from homology"/>
<evidence type="ECO:0000313" key="11">
    <source>
        <dbReference type="Proteomes" id="UP000887578"/>
    </source>
</evidence>
<dbReference type="SUPFAM" id="SSF161093">
    <property type="entry name" value="MgtE membrane domain-like"/>
    <property type="match status" value="2"/>
</dbReference>
<feature type="domain" description="SLC41A/MgtE integral membrane" evidence="10">
    <location>
        <begin position="118"/>
        <end position="264"/>
    </location>
</feature>
<evidence type="ECO:0000313" key="12">
    <source>
        <dbReference type="WBParaSite" id="PDA_v2.g25214.t1"/>
    </source>
</evidence>
<dbReference type="PANTHER" id="PTHR16228:SF7">
    <property type="entry name" value="SLC41A_MGTE INTEGRAL MEMBRANE DOMAIN-CONTAINING PROTEIN"/>
    <property type="match status" value="1"/>
</dbReference>
<keyword evidence="8 9" id="KW-0472">Membrane</keyword>
<keyword evidence="11" id="KW-1185">Reference proteome</keyword>
<dbReference type="InterPro" id="IPR036739">
    <property type="entry name" value="SLC41_membr_dom_sf"/>
</dbReference>
<sequence>MGLVILARKLRVNPDNIMSPLASSMGDLITFLFFVGFGTFQVACCSADSDSCWLSIIFIVLSIFVIPVTFYFAYRNIFTRQTLIWGWFSILFAAIFSSGGGYILERSAIKFKNLAMFQPLLSGLAGNRAAVQCSRLSTSYHISCERLGVVNPEDTFRKKLNPWHTFDTKDIHSRTALVLIGCSIPSHLLFMSIIIAISKQNFLFNWQFFTSYCIASFIQIVILMYFAQLLVYILWRLGADPDHSAIPVLTSIADLFGIALLLSIFEFLSKYSPESIEEDVGRILNAGEISSHCSNETNI</sequence>
<evidence type="ECO:0000256" key="1">
    <source>
        <dbReference type="ARBA" id="ARBA00004141"/>
    </source>
</evidence>
<reference evidence="12" key="1">
    <citation type="submission" date="2022-11" db="UniProtKB">
        <authorList>
            <consortium name="WormBaseParasite"/>
        </authorList>
    </citation>
    <scope>IDENTIFICATION</scope>
</reference>
<dbReference type="InterPro" id="IPR045349">
    <property type="entry name" value="SLC41A1-3"/>
</dbReference>
<keyword evidence="7" id="KW-0406">Ion transport</keyword>
<evidence type="ECO:0000256" key="4">
    <source>
        <dbReference type="ARBA" id="ARBA00022692"/>
    </source>
</evidence>
<keyword evidence="5" id="KW-0460">Magnesium</keyword>
<dbReference type="Gene3D" id="1.10.357.20">
    <property type="entry name" value="SLC41 divalent cation transporters, integral membrane domain"/>
    <property type="match status" value="2"/>
</dbReference>
<comment type="similarity">
    <text evidence="2">Belongs to the SLC41A transporter family.</text>
</comment>
<dbReference type="WBParaSite" id="PDA_v2.g25214.t1">
    <property type="protein sequence ID" value="PDA_v2.g25214.t1"/>
    <property type="gene ID" value="PDA_v2.g25214"/>
</dbReference>
<evidence type="ECO:0000256" key="5">
    <source>
        <dbReference type="ARBA" id="ARBA00022842"/>
    </source>
</evidence>
<feature type="transmembrane region" description="Helical" evidence="9">
    <location>
        <begin position="246"/>
        <end position="265"/>
    </location>
</feature>
<comment type="subcellular location">
    <subcellularLocation>
        <location evidence="1">Membrane</location>
        <topology evidence="1">Multi-pass membrane protein</topology>
    </subcellularLocation>
</comment>
<keyword evidence="6 9" id="KW-1133">Transmembrane helix</keyword>
<dbReference type="GO" id="GO:0008324">
    <property type="term" value="F:monoatomic cation transmembrane transporter activity"/>
    <property type="evidence" value="ECO:0007669"/>
    <property type="project" value="InterPro"/>
</dbReference>
<dbReference type="InterPro" id="IPR006667">
    <property type="entry name" value="SLC41_membr_dom"/>
</dbReference>
<dbReference type="AlphaFoldDB" id="A0A914Q236"/>
<dbReference type="PANTHER" id="PTHR16228">
    <property type="entry name" value="DIVALENT CATION TRANSPORTER SOLUTE CARRIER FAMILY 41"/>
    <property type="match status" value="1"/>
</dbReference>
<feature type="transmembrane region" description="Helical" evidence="9">
    <location>
        <begin position="176"/>
        <end position="197"/>
    </location>
</feature>
<evidence type="ECO:0000259" key="10">
    <source>
        <dbReference type="Pfam" id="PF01769"/>
    </source>
</evidence>
<dbReference type="Proteomes" id="UP000887578">
    <property type="component" value="Unplaced"/>
</dbReference>
<feature type="transmembrane region" description="Helical" evidence="9">
    <location>
        <begin position="84"/>
        <end position="104"/>
    </location>
</feature>
<evidence type="ECO:0000256" key="3">
    <source>
        <dbReference type="ARBA" id="ARBA00022448"/>
    </source>
</evidence>
<evidence type="ECO:0000256" key="8">
    <source>
        <dbReference type="ARBA" id="ARBA00023136"/>
    </source>
</evidence>
<name>A0A914Q236_9BILA</name>
<evidence type="ECO:0000256" key="6">
    <source>
        <dbReference type="ARBA" id="ARBA00022989"/>
    </source>
</evidence>
<dbReference type="Pfam" id="PF01769">
    <property type="entry name" value="MgtE"/>
    <property type="match status" value="1"/>
</dbReference>
<dbReference type="GO" id="GO:0005886">
    <property type="term" value="C:plasma membrane"/>
    <property type="evidence" value="ECO:0007669"/>
    <property type="project" value="TreeGrafter"/>
</dbReference>